<name>A0A401NUZ6_SCYTO</name>
<dbReference type="InterPro" id="IPR055355">
    <property type="entry name" value="ZP-C"/>
</dbReference>
<dbReference type="PANTHER" id="PTHR47130:SF3">
    <property type="entry name" value="ZONA PELLUCIDA PROTEIN"/>
    <property type="match status" value="1"/>
</dbReference>
<dbReference type="PANTHER" id="PTHR47130">
    <property type="entry name" value="SI:DKEY-19B23.11-RELATED"/>
    <property type="match status" value="1"/>
</dbReference>
<keyword evidence="2" id="KW-0325">Glycoprotein</keyword>
<comment type="caution">
    <text evidence="5">The sequence shown here is derived from an EMBL/GenBank/DDBJ whole genome shotgun (WGS) entry which is preliminary data.</text>
</comment>
<dbReference type="Proteomes" id="UP000288216">
    <property type="component" value="Unassembled WGS sequence"/>
</dbReference>
<dbReference type="InterPro" id="IPR001507">
    <property type="entry name" value="ZP_dom"/>
</dbReference>
<dbReference type="SMART" id="SM00241">
    <property type="entry name" value="ZP"/>
    <property type="match status" value="1"/>
</dbReference>
<proteinExistence type="predicted"/>
<keyword evidence="6" id="KW-1185">Reference proteome</keyword>
<evidence type="ECO:0000256" key="1">
    <source>
        <dbReference type="ARBA" id="ARBA00023157"/>
    </source>
</evidence>
<dbReference type="STRING" id="75743.A0A401NUZ6"/>
<organism evidence="5 6">
    <name type="scientific">Scyliorhinus torazame</name>
    <name type="common">Cloudy catshark</name>
    <name type="synonym">Catulus torazame</name>
    <dbReference type="NCBI Taxonomy" id="75743"/>
    <lineage>
        <taxon>Eukaryota</taxon>
        <taxon>Metazoa</taxon>
        <taxon>Chordata</taxon>
        <taxon>Craniata</taxon>
        <taxon>Vertebrata</taxon>
        <taxon>Chondrichthyes</taxon>
        <taxon>Elasmobranchii</taxon>
        <taxon>Galeomorphii</taxon>
        <taxon>Galeoidea</taxon>
        <taxon>Carcharhiniformes</taxon>
        <taxon>Scyliorhinidae</taxon>
        <taxon>Scyliorhinus</taxon>
    </lineage>
</organism>
<gene>
    <name evidence="5" type="ORF">scyTo_0000307</name>
</gene>
<keyword evidence="3" id="KW-0812">Transmembrane</keyword>
<accession>A0A401NUZ6</accession>
<evidence type="ECO:0000313" key="5">
    <source>
        <dbReference type="EMBL" id="GCB64674.1"/>
    </source>
</evidence>
<evidence type="ECO:0000259" key="4">
    <source>
        <dbReference type="PROSITE" id="PS51034"/>
    </source>
</evidence>
<dbReference type="Gene3D" id="2.60.40.4100">
    <property type="entry name" value="Zona pellucida, ZP-C domain"/>
    <property type="match status" value="1"/>
</dbReference>
<protein>
    <recommendedName>
        <fullName evidence="4">ZP domain-containing protein</fullName>
    </recommendedName>
</protein>
<keyword evidence="3" id="KW-0472">Membrane</keyword>
<reference evidence="5 6" key="1">
    <citation type="journal article" date="2018" name="Nat. Ecol. Evol.">
        <title>Shark genomes provide insights into elasmobranch evolution and the origin of vertebrates.</title>
        <authorList>
            <person name="Hara Y"/>
            <person name="Yamaguchi K"/>
            <person name="Onimaru K"/>
            <person name="Kadota M"/>
            <person name="Koyanagi M"/>
            <person name="Keeley SD"/>
            <person name="Tatsumi K"/>
            <person name="Tanaka K"/>
            <person name="Motone F"/>
            <person name="Kageyama Y"/>
            <person name="Nozu R"/>
            <person name="Adachi N"/>
            <person name="Nishimura O"/>
            <person name="Nakagawa R"/>
            <person name="Tanegashima C"/>
            <person name="Kiyatake I"/>
            <person name="Matsumoto R"/>
            <person name="Murakumo K"/>
            <person name="Nishida K"/>
            <person name="Terakita A"/>
            <person name="Kuratani S"/>
            <person name="Sato K"/>
            <person name="Hyodo S Kuraku.S."/>
        </authorList>
    </citation>
    <scope>NUCLEOTIDE SEQUENCE [LARGE SCALE GENOMIC DNA]</scope>
</reference>
<evidence type="ECO:0000256" key="3">
    <source>
        <dbReference type="SAM" id="Phobius"/>
    </source>
</evidence>
<dbReference type="AlphaFoldDB" id="A0A401NUZ6"/>
<dbReference type="OrthoDB" id="9944868at2759"/>
<evidence type="ECO:0000256" key="2">
    <source>
        <dbReference type="ARBA" id="ARBA00023180"/>
    </source>
</evidence>
<evidence type="ECO:0000313" key="6">
    <source>
        <dbReference type="Proteomes" id="UP000288216"/>
    </source>
</evidence>
<dbReference type="PRINTS" id="PR00023">
    <property type="entry name" value="ZPELLUCIDA"/>
</dbReference>
<sequence>MQTAPPDQFGHIFPITPEFASQCGYTIAVDHRNVEFRASVLSCYVHNLVSVQRNIPNIEDYAQDAEDWALVFPEATYAESGIWQVVFHIPGGKKSMTVKEAQRMNYGINTTISRILLRAPYHTNEAQIVLIQGIPLTVIRSTSFYKEQWMVLLIDTAIACPVDGVTFTDDIIMWTVPRIFTPIVSGAVHQDNTSMGVNGIKLDPAQMAERNYTLDKNGTTLAINVPIGAQDGYFKFEKDYIIYENEVAYFGKSAPRLGPIYRLAISCHYRVNDSLHIPFEHQVNPQPTVAAGYGPLVLVLQLAKEVSYSNLYEDNDYPVVKYLAEPLYFEVQLLHNEDPQIELFLQDCWATASPDRHGIPQWPIVVNSCENKADVYETIFHPVTRNERVTYPTHFKRFEVKMFAFILPNVNTLEQVYFHCSVVLCRKEAVSGLLCPGQCVPGKQRIGRSADLEHHQQGGYVSSGAVVYMAELPTVENKIMKGDGYNSYSGTLMLIGGLAITVTLIVFGIVGHQYQMINSLH</sequence>
<dbReference type="Pfam" id="PF00100">
    <property type="entry name" value="Zona_pellucida"/>
    <property type="match status" value="1"/>
</dbReference>
<dbReference type="InterPro" id="IPR048290">
    <property type="entry name" value="ZP_chr"/>
</dbReference>
<keyword evidence="1" id="KW-1015">Disulfide bond</keyword>
<dbReference type="InterPro" id="IPR042235">
    <property type="entry name" value="ZP-C_dom"/>
</dbReference>
<keyword evidence="3" id="KW-1133">Transmembrane helix</keyword>
<feature type="domain" description="ZP" evidence="4">
    <location>
        <begin position="159"/>
        <end position="442"/>
    </location>
</feature>
<feature type="transmembrane region" description="Helical" evidence="3">
    <location>
        <begin position="488"/>
        <end position="510"/>
    </location>
</feature>
<dbReference type="EMBL" id="BFAA01000059">
    <property type="protein sequence ID" value="GCB64674.1"/>
    <property type="molecule type" value="Genomic_DNA"/>
</dbReference>
<dbReference type="PROSITE" id="PS51034">
    <property type="entry name" value="ZP_2"/>
    <property type="match status" value="1"/>
</dbReference>